<evidence type="ECO:0000256" key="8">
    <source>
        <dbReference type="ARBA" id="ARBA00022967"/>
    </source>
</evidence>
<dbReference type="EMBL" id="NZEX01000075">
    <property type="protein sequence ID" value="MAH63073.1"/>
    <property type="molecule type" value="Genomic_DNA"/>
</dbReference>
<evidence type="ECO:0000256" key="1">
    <source>
        <dbReference type="ARBA" id="ARBA00004202"/>
    </source>
</evidence>
<keyword evidence="2" id="KW-0813">Transport</keyword>
<gene>
    <name evidence="11" type="ORF">CMN54_06440</name>
</gene>
<dbReference type="PANTHER" id="PTHR43790:SF3">
    <property type="entry name" value="D-ALLOSE IMPORT ATP-BINDING PROTEIN ALSA-RELATED"/>
    <property type="match status" value="1"/>
</dbReference>
<dbReference type="CDD" id="cd03216">
    <property type="entry name" value="ABC_Carb_Monos_I"/>
    <property type="match status" value="1"/>
</dbReference>
<accession>A0A2D6YIR3</accession>
<evidence type="ECO:0000259" key="10">
    <source>
        <dbReference type="PROSITE" id="PS50893"/>
    </source>
</evidence>
<dbReference type="GO" id="GO:0005524">
    <property type="term" value="F:ATP binding"/>
    <property type="evidence" value="ECO:0007669"/>
    <property type="project" value="UniProtKB-KW"/>
</dbReference>
<dbReference type="PANTHER" id="PTHR43790">
    <property type="entry name" value="CARBOHYDRATE TRANSPORT ATP-BINDING PROTEIN MG119-RELATED"/>
    <property type="match status" value="1"/>
</dbReference>
<sequence>MNTASTPILNVRNLSKRFDMTQALKEVSLELFPGEIHALVGENGAGKSTLIKILTGIQHPDEGEITFSGNRIQLNNSQEAQALGIAAIYQEPMVFPDLDVAENIFISHRNRGVWVQWKKMYDNAQKILSDLGMTLDVRAPASGLTLASQQAVEIAKAISLNVKVLIMDEPTASLSNHEVEQLFKVARKLKQENVAVLFISHRLDEVFEIADRITVLRDGQHISTRSVKEFSREHLIKEMVGREVDQFYAPRQKKEIGKLVLSVKNLSKDAAFSGIEFDLHQGEVLGFAGLVGSRRTDVGLALFGIQPKDAGNIEVDGKNVTINSPQSAQNLGIAYMTEDRRKLGLAMPLSITSNITLPALKRYLGSLGLIRTELEKSTAEEFKERLQIKTPHLMHEVGKLSGGNQQKVMFSKWLNTQPKVFILDEPTRGIDVGAKTEVHNMIRELADQGMAILCISSDLPEVLAMSDRVLVMREGKQMGILDGPKASQESIMSLAMGEMQEMA</sequence>
<feature type="domain" description="ABC transporter" evidence="10">
    <location>
        <begin position="9"/>
        <end position="243"/>
    </location>
</feature>
<evidence type="ECO:0000256" key="6">
    <source>
        <dbReference type="ARBA" id="ARBA00022741"/>
    </source>
</evidence>
<dbReference type="InterPro" id="IPR027417">
    <property type="entry name" value="P-loop_NTPase"/>
</dbReference>
<evidence type="ECO:0000313" key="12">
    <source>
        <dbReference type="Proteomes" id="UP000226525"/>
    </source>
</evidence>
<keyword evidence="8" id="KW-1278">Translocase</keyword>
<feature type="domain" description="ABC transporter" evidence="10">
    <location>
        <begin position="251"/>
        <end position="499"/>
    </location>
</feature>
<dbReference type="Pfam" id="PF00005">
    <property type="entry name" value="ABC_tran"/>
    <property type="match status" value="2"/>
</dbReference>
<dbReference type="GO" id="GO:0005886">
    <property type="term" value="C:plasma membrane"/>
    <property type="evidence" value="ECO:0007669"/>
    <property type="project" value="UniProtKB-SubCell"/>
</dbReference>
<evidence type="ECO:0000313" key="11">
    <source>
        <dbReference type="EMBL" id="MAH63073.1"/>
    </source>
</evidence>
<dbReference type="SMART" id="SM00382">
    <property type="entry name" value="AAA"/>
    <property type="match status" value="2"/>
</dbReference>
<evidence type="ECO:0000256" key="4">
    <source>
        <dbReference type="ARBA" id="ARBA00022597"/>
    </source>
</evidence>
<protein>
    <submittedName>
        <fullName evidence="11">D-xylose ABC transporter ATP-binding protein</fullName>
    </submittedName>
</protein>
<dbReference type="Proteomes" id="UP000226525">
    <property type="component" value="Unassembled WGS sequence"/>
</dbReference>
<keyword evidence="5" id="KW-0677">Repeat</keyword>
<organism evidence="11 12">
    <name type="scientific">SAR324 cluster bacterium</name>
    <dbReference type="NCBI Taxonomy" id="2024889"/>
    <lineage>
        <taxon>Bacteria</taxon>
        <taxon>Deltaproteobacteria</taxon>
        <taxon>SAR324 cluster</taxon>
    </lineage>
</organism>
<dbReference type="FunFam" id="3.40.50.300:FF:000127">
    <property type="entry name" value="Ribose import ATP-binding protein RbsA"/>
    <property type="match status" value="1"/>
</dbReference>
<dbReference type="SUPFAM" id="SSF52540">
    <property type="entry name" value="P-loop containing nucleoside triphosphate hydrolases"/>
    <property type="match status" value="2"/>
</dbReference>
<reference evidence="12" key="1">
    <citation type="submission" date="2017-09" db="EMBL/GenBank/DDBJ databases">
        <title>The Reconstruction of 2,631 Draft Metagenome-Assembled Genomes from the Global Oceans.</title>
        <authorList>
            <person name="Tully B.J."/>
            <person name="Graham E.D."/>
            <person name="Heidelberg J.F."/>
        </authorList>
    </citation>
    <scope>NUCLEOTIDE SEQUENCE [LARGE SCALE GENOMIC DNA]</scope>
</reference>
<dbReference type="InterPro" id="IPR003593">
    <property type="entry name" value="AAA+_ATPase"/>
</dbReference>
<comment type="caution">
    <text evidence="11">The sequence shown here is derived from an EMBL/GenBank/DDBJ whole genome shotgun (WGS) entry which is preliminary data.</text>
</comment>
<dbReference type="GO" id="GO:0016887">
    <property type="term" value="F:ATP hydrolysis activity"/>
    <property type="evidence" value="ECO:0007669"/>
    <property type="project" value="InterPro"/>
</dbReference>
<evidence type="ECO:0000256" key="3">
    <source>
        <dbReference type="ARBA" id="ARBA00022475"/>
    </source>
</evidence>
<dbReference type="AlphaFoldDB" id="A0A2D6YIR3"/>
<proteinExistence type="predicted"/>
<evidence type="ECO:0000256" key="9">
    <source>
        <dbReference type="ARBA" id="ARBA00023136"/>
    </source>
</evidence>
<name>A0A2D6YIR3_9DELT</name>
<dbReference type="InterPro" id="IPR003439">
    <property type="entry name" value="ABC_transporter-like_ATP-bd"/>
</dbReference>
<evidence type="ECO:0000256" key="5">
    <source>
        <dbReference type="ARBA" id="ARBA00022737"/>
    </source>
</evidence>
<dbReference type="InterPro" id="IPR050107">
    <property type="entry name" value="ABC_carbohydrate_import_ATPase"/>
</dbReference>
<dbReference type="InterPro" id="IPR017871">
    <property type="entry name" value="ABC_transporter-like_CS"/>
</dbReference>
<dbReference type="CDD" id="cd03215">
    <property type="entry name" value="ABC_Carb_Monos_II"/>
    <property type="match status" value="1"/>
</dbReference>
<dbReference type="Gene3D" id="3.40.50.300">
    <property type="entry name" value="P-loop containing nucleotide triphosphate hydrolases"/>
    <property type="match status" value="2"/>
</dbReference>
<keyword evidence="3" id="KW-1003">Cell membrane</keyword>
<keyword evidence="7 11" id="KW-0067">ATP-binding</keyword>
<keyword evidence="9" id="KW-0472">Membrane</keyword>
<keyword evidence="6" id="KW-0547">Nucleotide-binding</keyword>
<evidence type="ECO:0000256" key="2">
    <source>
        <dbReference type="ARBA" id="ARBA00022448"/>
    </source>
</evidence>
<dbReference type="PROSITE" id="PS50893">
    <property type="entry name" value="ABC_TRANSPORTER_2"/>
    <property type="match status" value="2"/>
</dbReference>
<dbReference type="PROSITE" id="PS00211">
    <property type="entry name" value="ABC_TRANSPORTER_1"/>
    <property type="match status" value="1"/>
</dbReference>
<comment type="subcellular location">
    <subcellularLocation>
        <location evidence="1">Cell membrane</location>
        <topology evidence="1">Peripheral membrane protein</topology>
    </subcellularLocation>
</comment>
<keyword evidence="4" id="KW-0762">Sugar transport</keyword>
<evidence type="ECO:0000256" key="7">
    <source>
        <dbReference type="ARBA" id="ARBA00022840"/>
    </source>
</evidence>